<reference evidence="3 4" key="1">
    <citation type="journal article" date="2014" name="Syst. Appl. Microbiol.">
        <title>Evidence for the existence of two new members of the family Chlamydiaceae and proposal of Chlamydia avium sp. nov. and Chlamydia gallinacea sp. nov.</title>
        <authorList>
            <person name="Sachse K."/>
            <person name="Laroucau K."/>
            <person name="Riege K."/>
            <person name="Wehner S."/>
            <person name="Dilcher M."/>
            <person name="Creasy H.H."/>
            <person name="Weidmann M."/>
            <person name="Myers G."/>
            <person name="Vorimore F."/>
            <person name="Vicari N."/>
            <person name="Magnino S."/>
            <person name="Liebler-Tenorio E."/>
            <person name="Ruettger A."/>
            <person name="Bavoil P.M."/>
            <person name="Hufert F.T."/>
            <person name="Rossello-Mora R."/>
            <person name="Marz M."/>
        </authorList>
    </citation>
    <scope>NUCLEOTIDE SEQUENCE [LARGE SCALE GENOMIC DNA]</scope>
    <source>
        <strain evidence="3 4">08-1274/3</strain>
    </source>
</reference>
<evidence type="ECO:0000256" key="2">
    <source>
        <dbReference type="HAMAP-Rule" id="MF_01139"/>
    </source>
</evidence>
<dbReference type="NCBIfam" id="TIGR00055">
    <property type="entry name" value="uppS"/>
    <property type="match status" value="1"/>
</dbReference>
<comment type="subunit">
    <text evidence="2">Homodimer.</text>
</comment>
<feature type="binding site" evidence="2">
    <location>
        <position position="27"/>
    </location>
    <ligand>
        <name>Mg(2+)</name>
        <dbReference type="ChEBI" id="CHEBI:18420"/>
    </ligand>
</feature>
<feature type="active site" description="Proton acceptor" evidence="2">
    <location>
        <position position="79"/>
    </location>
</feature>
<dbReference type="PANTHER" id="PTHR10291">
    <property type="entry name" value="DEHYDRODOLICHYL DIPHOSPHATE SYNTHASE FAMILY MEMBER"/>
    <property type="match status" value="1"/>
</dbReference>
<organism evidence="3 4">
    <name type="scientific">Chlamydia gallinacea 08-1274/3</name>
    <dbReference type="NCBI Taxonomy" id="1143323"/>
    <lineage>
        <taxon>Bacteria</taxon>
        <taxon>Pseudomonadati</taxon>
        <taxon>Chlamydiota</taxon>
        <taxon>Chlamydiia</taxon>
        <taxon>Chlamydiales</taxon>
        <taxon>Chlamydiaceae</taxon>
        <taxon>Chlamydia/Chlamydophila group</taxon>
        <taxon>Chlamydia</taxon>
    </lineage>
</organism>
<dbReference type="Pfam" id="PF01255">
    <property type="entry name" value="Prenyltransf"/>
    <property type="match status" value="1"/>
</dbReference>
<evidence type="ECO:0000313" key="3">
    <source>
        <dbReference type="EMBL" id="ANG66243.1"/>
    </source>
</evidence>
<dbReference type="Gene3D" id="3.40.1180.10">
    <property type="entry name" value="Decaprenyl diphosphate synthase-like"/>
    <property type="match status" value="1"/>
</dbReference>
<feature type="binding site" evidence="2">
    <location>
        <begin position="205"/>
        <end position="207"/>
    </location>
    <ligand>
        <name>substrate</name>
    </ligand>
</feature>
<proteinExistence type="inferred from homology"/>
<dbReference type="EMBL" id="CP015840">
    <property type="protein sequence ID" value="ANG66243.1"/>
    <property type="molecule type" value="Genomic_DNA"/>
</dbReference>
<dbReference type="SUPFAM" id="SSF64005">
    <property type="entry name" value="Undecaprenyl diphosphate synthase"/>
    <property type="match status" value="1"/>
</dbReference>
<comment type="function">
    <text evidence="2">Catalyzes the condensation of isopentenyl diphosphate (IPP) with allylic pyrophosphates generating different type of terpenoids.</text>
</comment>
<feature type="binding site" evidence="2">
    <location>
        <position position="199"/>
    </location>
    <ligand>
        <name>substrate</name>
    </ligand>
</feature>
<gene>
    <name evidence="3" type="ORF">M787_002815</name>
</gene>
<dbReference type="InterPro" id="IPR036424">
    <property type="entry name" value="UPP_synth-like_sf"/>
</dbReference>
<keyword evidence="1 2" id="KW-0808">Transferase</keyword>
<dbReference type="PANTHER" id="PTHR10291:SF0">
    <property type="entry name" value="DEHYDRODOLICHYL DIPHOSPHATE SYNTHASE 2"/>
    <property type="match status" value="1"/>
</dbReference>
<dbReference type="EC" id="2.5.1.-" evidence="2"/>
<dbReference type="AlphaFoldDB" id="A0A173DZA9"/>
<dbReference type="GeneID" id="81478236"/>
<dbReference type="eggNOG" id="COG0020">
    <property type="taxonomic scope" value="Bacteria"/>
</dbReference>
<dbReference type="STRING" id="1143323.M787_002815"/>
<feature type="binding site" evidence="2">
    <location>
        <position position="82"/>
    </location>
    <ligand>
        <name>substrate</name>
    </ligand>
</feature>
<name>A0A173DZA9_9CHLA</name>
<evidence type="ECO:0000313" key="4">
    <source>
        <dbReference type="Proteomes" id="UP000019147"/>
    </source>
</evidence>
<dbReference type="GO" id="GO:0045547">
    <property type="term" value="F:ditrans,polycis-polyprenyl diphosphate synthase [(2E,6E)-farnesyl diphosphate specific] activity"/>
    <property type="evidence" value="ECO:0007669"/>
    <property type="project" value="TreeGrafter"/>
</dbReference>
<dbReference type="NCBIfam" id="NF011413">
    <property type="entry name" value="PRK14840.1"/>
    <property type="match status" value="1"/>
</dbReference>
<dbReference type="PROSITE" id="PS01066">
    <property type="entry name" value="UPP_SYNTHASE"/>
    <property type="match status" value="1"/>
</dbReference>
<dbReference type="InterPro" id="IPR001441">
    <property type="entry name" value="UPP_synth-like"/>
</dbReference>
<comment type="caution">
    <text evidence="2">Lacks conserved residue(s) required for the propagation of feature annotation.</text>
</comment>
<dbReference type="Proteomes" id="UP000019147">
    <property type="component" value="Chromosome"/>
</dbReference>
<dbReference type="HAMAP" id="MF_01139">
    <property type="entry name" value="ISPT"/>
    <property type="match status" value="1"/>
</dbReference>
<dbReference type="RefSeq" id="WP_021828947.1">
    <property type="nucleotide sequence ID" value="NZ_CP015840.1"/>
</dbReference>
<protein>
    <recommendedName>
        <fullName evidence="2">Isoprenyl transferase</fullName>
        <ecNumber evidence="2">2.5.1.-</ecNumber>
    </recommendedName>
</protein>
<feature type="binding site" evidence="2">
    <location>
        <begin position="76"/>
        <end position="78"/>
    </location>
    <ligand>
        <name>substrate</name>
    </ligand>
</feature>
<sequence length="250" mass="28984">MSLLLTQEDRTILSTKPLPRHIAIIMDGNRRWHQQRDTDLQIKENSAHYYGAKIVPNIVEFAFSLGIEVLTLFAFSTENFLRSEDEVQQLFSIFDSQLDEQLPYLLQNHVRLRYIGNSHALPQTIQQKLKKILKQTEKFSKNTLVLAFNYGGKDELVRAFKKLHQDLINKKISLTSISESTICSYLDTSGIPDPDLLIRTGGEMRVSNFLLWQIAYTELYVTDVLWPDFQPCHLVEAIKDYQQRPRRGGK</sequence>
<feature type="binding site" evidence="2">
    <location>
        <position position="32"/>
    </location>
    <ligand>
        <name>substrate</name>
    </ligand>
</feature>
<accession>A0A173DZA9</accession>
<keyword evidence="2" id="KW-0460">Magnesium</keyword>
<dbReference type="CDD" id="cd00475">
    <property type="entry name" value="Cis_IPPS"/>
    <property type="match status" value="1"/>
</dbReference>
<keyword evidence="2" id="KW-0479">Metal-binding</keyword>
<comment type="similarity">
    <text evidence="2">Belongs to the UPP synthase family.</text>
</comment>
<feature type="binding site" evidence="2">
    <location>
        <begin position="28"/>
        <end position="31"/>
    </location>
    <ligand>
        <name>substrate</name>
    </ligand>
</feature>
<feature type="binding site" evidence="2">
    <location>
        <position position="48"/>
    </location>
    <ligand>
        <name>substrate</name>
    </ligand>
</feature>
<dbReference type="KEGG" id="cgz:M787_002815"/>
<evidence type="ECO:0000256" key="1">
    <source>
        <dbReference type="ARBA" id="ARBA00022679"/>
    </source>
</evidence>
<dbReference type="GO" id="GO:0016094">
    <property type="term" value="P:polyprenol biosynthetic process"/>
    <property type="evidence" value="ECO:0007669"/>
    <property type="project" value="TreeGrafter"/>
</dbReference>
<dbReference type="GO" id="GO:0000287">
    <property type="term" value="F:magnesium ion binding"/>
    <property type="evidence" value="ECO:0007669"/>
    <property type="project" value="UniProtKB-UniRule"/>
</dbReference>
<dbReference type="OrthoDB" id="4191603at2"/>
<dbReference type="InterPro" id="IPR018520">
    <property type="entry name" value="UPP_synth-like_CS"/>
</dbReference>
<feature type="binding site" evidence="2">
    <location>
        <position position="218"/>
    </location>
    <ligand>
        <name>Mg(2+)</name>
        <dbReference type="ChEBI" id="CHEBI:18420"/>
    </ligand>
</feature>
<comment type="cofactor">
    <cofactor evidence="2">
        <name>Mg(2+)</name>
        <dbReference type="ChEBI" id="CHEBI:18420"/>
    </cofactor>
    <text evidence="2">Binds 2 magnesium ions per subunit.</text>
</comment>
<feature type="active site" evidence="2">
    <location>
        <position position="27"/>
    </location>
</feature>
<feature type="binding site" evidence="2">
    <location>
        <position position="80"/>
    </location>
    <ligand>
        <name>substrate</name>
    </ligand>
</feature>